<evidence type="ECO:0000256" key="1">
    <source>
        <dbReference type="ARBA" id="ARBA00022723"/>
    </source>
</evidence>
<name>A0A199V252_ANACO</name>
<proteinExistence type="predicted"/>
<reference evidence="10 11" key="1">
    <citation type="journal article" date="2016" name="DNA Res.">
        <title>The draft genome of MD-2 pineapple using hybrid error correction of long reads.</title>
        <authorList>
            <person name="Redwan R.M."/>
            <person name="Saidin A."/>
            <person name="Kumar S.V."/>
        </authorList>
    </citation>
    <scope>NUCLEOTIDE SEQUENCE [LARGE SCALE GENOMIC DNA]</scope>
    <source>
        <strain evidence="11">cv. MD2</strain>
        <tissue evidence="10">Leaf</tissue>
    </source>
</reference>
<evidence type="ECO:0000256" key="4">
    <source>
        <dbReference type="ARBA" id="ARBA00023015"/>
    </source>
</evidence>
<protein>
    <submittedName>
        <fullName evidence="10">Dof zinc finger protein DOF3.6</fullName>
    </submittedName>
</protein>
<keyword evidence="1" id="KW-0479">Metal-binding</keyword>
<dbReference type="InterPro" id="IPR045174">
    <property type="entry name" value="Dof"/>
</dbReference>
<dbReference type="InterPro" id="IPR003851">
    <property type="entry name" value="Znf_Dof"/>
</dbReference>
<evidence type="ECO:0000259" key="9">
    <source>
        <dbReference type="Pfam" id="PF02701"/>
    </source>
</evidence>
<dbReference type="GO" id="GO:0008270">
    <property type="term" value="F:zinc ion binding"/>
    <property type="evidence" value="ECO:0007669"/>
    <property type="project" value="UniProtKB-KW"/>
</dbReference>
<feature type="compositionally biased region" description="Basic residues" evidence="8">
    <location>
        <begin position="119"/>
        <end position="128"/>
    </location>
</feature>
<keyword evidence="7" id="KW-0539">Nucleus</keyword>
<evidence type="ECO:0000256" key="6">
    <source>
        <dbReference type="ARBA" id="ARBA00023163"/>
    </source>
</evidence>
<keyword evidence="6" id="KW-0804">Transcription</keyword>
<comment type="caution">
    <text evidence="10">The sequence shown here is derived from an EMBL/GenBank/DDBJ whole genome shotgun (WGS) entry which is preliminary data.</text>
</comment>
<evidence type="ECO:0000313" key="10">
    <source>
        <dbReference type="EMBL" id="OAY71152.1"/>
    </source>
</evidence>
<dbReference type="EMBL" id="LSRQ01003599">
    <property type="protein sequence ID" value="OAY71152.1"/>
    <property type="molecule type" value="Genomic_DNA"/>
</dbReference>
<dbReference type="PANTHER" id="PTHR31089">
    <property type="entry name" value="CYCLIC DOF FACTOR 2"/>
    <property type="match status" value="1"/>
</dbReference>
<evidence type="ECO:0000313" key="11">
    <source>
        <dbReference type="Proteomes" id="UP000092600"/>
    </source>
</evidence>
<feature type="compositionally biased region" description="Basic and acidic residues" evidence="8">
    <location>
        <begin position="1"/>
        <end position="32"/>
    </location>
</feature>
<feature type="region of interest" description="Disordered" evidence="8">
    <location>
        <begin position="1"/>
        <end position="60"/>
    </location>
</feature>
<keyword evidence="5" id="KW-0238">DNA-binding</keyword>
<feature type="compositionally biased region" description="Pro residues" evidence="8">
    <location>
        <begin position="47"/>
        <end position="56"/>
    </location>
</feature>
<evidence type="ECO:0000256" key="7">
    <source>
        <dbReference type="ARBA" id="ARBA00023242"/>
    </source>
</evidence>
<keyword evidence="4" id="KW-0805">Transcription regulation</keyword>
<sequence length="146" mass="16303">MSWEGETPREGARFLGRRDTSGRRRFTLENKKIKGKKKKSKKKTPQKPSPRPPAPSLPIAACPPAALARLAKIPQPDPALKCPQCDSTNTKSCYFNNYSLSQPRYLHPRGGPPLGGGHLRPRRSRGPRCSRGQQQRPRRGEDLGNK</sequence>
<accession>A0A199V252</accession>
<gene>
    <name evidence="10" type="ORF">ACMD2_13803</name>
</gene>
<evidence type="ECO:0000256" key="5">
    <source>
        <dbReference type="ARBA" id="ARBA00023125"/>
    </source>
</evidence>
<feature type="compositionally biased region" description="Basic residues" evidence="8">
    <location>
        <begin position="33"/>
        <end position="45"/>
    </location>
</feature>
<dbReference type="GO" id="GO:0003677">
    <property type="term" value="F:DNA binding"/>
    <property type="evidence" value="ECO:0007669"/>
    <property type="project" value="UniProtKB-KW"/>
</dbReference>
<dbReference type="AlphaFoldDB" id="A0A199V252"/>
<dbReference type="Pfam" id="PF02701">
    <property type="entry name" value="Zn_ribbon_Dof"/>
    <property type="match status" value="1"/>
</dbReference>
<feature type="domain" description="Dof-type" evidence="9">
    <location>
        <begin position="79"/>
        <end position="106"/>
    </location>
</feature>
<evidence type="ECO:0000256" key="8">
    <source>
        <dbReference type="SAM" id="MobiDB-lite"/>
    </source>
</evidence>
<dbReference type="PANTHER" id="PTHR31089:SF1">
    <property type="entry name" value="CYCLIC DOF FACTOR 3"/>
    <property type="match status" value="1"/>
</dbReference>
<dbReference type="GO" id="GO:0003700">
    <property type="term" value="F:DNA-binding transcription factor activity"/>
    <property type="evidence" value="ECO:0007669"/>
    <property type="project" value="InterPro"/>
</dbReference>
<feature type="region of interest" description="Disordered" evidence="8">
    <location>
        <begin position="101"/>
        <end position="146"/>
    </location>
</feature>
<evidence type="ECO:0000256" key="2">
    <source>
        <dbReference type="ARBA" id="ARBA00022771"/>
    </source>
</evidence>
<organism evidence="10 11">
    <name type="scientific">Ananas comosus</name>
    <name type="common">Pineapple</name>
    <name type="synonym">Ananas ananas</name>
    <dbReference type="NCBI Taxonomy" id="4615"/>
    <lineage>
        <taxon>Eukaryota</taxon>
        <taxon>Viridiplantae</taxon>
        <taxon>Streptophyta</taxon>
        <taxon>Embryophyta</taxon>
        <taxon>Tracheophyta</taxon>
        <taxon>Spermatophyta</taxon>
        <taxon>Magnoliopsida</taxon>
        <taxon>Liliopsida</taxon>
        <taxon>Poales</taxon>
        <taxon>Bromeliaceae</taxon>
        <taxon>Bromelioideae</taxon>
        <taxon>Ananas</taxon>
    </lineage>
</organism>
<dbReference type="Proteomes" id="UP000092600">
    <property type="component" value="Unassembled WGS sequence"/>
</dbReference>
<evidence type="ECO:0000256" key="3">
    <source>
        <dbReference type="ARBA" id="ARBA00022833"/>
    </source>
</evidence>
<keyword evidence="3" id="KW-0862">Zinc</keyword>
<keyword evidence="2" id="KW-0863">Zinc-finger</keyword>
<dbReference type="STRING" id="4615.A0A199V252"/>